<sequence length="980" mass="112017">MDERQKFLEKAAYERAEREHQKLYAAVALELQAIVRARIARQEFHEKLKQEYDTIFGTEYDVNHTTPLNLDMLKYGFLLPYLSQEPNYITFDQILHAKAATSMVTFLVVLSSPNNWALLKANPSLLPVVTNLCNKFSASFLSPEPMKNFHTFLLKAMKRGKSSSDIVNAIVTIIFRVVQNTSFKNDKTELLVKYVYTCPGIVLSLNPNSYSLLKSIKTLEALITYFNSNLKMVDSLNVVETLNVLANFINISFCENDILIENLLEWTYIINNFFARIQKSTPKHSKKQHFHPILGWISEGVNLNNQDANIVVRQQLQYFWSKKMVKVLFGKVLGSVEGNNQTLSHTAQDVEKLSKDLIQRLMKHLTVKEQPRYDQHLGPVSLTAVVCQMYRNALLTFTTIHVDIISGLCQDDSVLTQLWNYISNSRHGISHSLLNLFNADPKCEIPHFAPIALFAEIALSLISILDEKELYEEGTPFDMKQIIDIAQFVNYFCFKAIWDKAVDFKNEKSNNLFQSLYQLTILLHNKHVRRPFCDNPNFWHAREIRSSIIVGEFEKRTERGLLLMEKMPHLIPLKERLVLFRKLVSADKASLEKLITVATISRNSIIEDGFRMFSTLSPTELKAGLRVKFVNQQGLEEAGIDQDGVFKEFLELTVKGIFDPELNLFKLTANGQLYPSNTSDIHPNHLEYFSYIGRMLGKSVYDGFLVDVQLAPVLLATILGKQLCAFDELALVDSDLYKSLTYVKHYKDSDDVADLELTFSVDEEFLGQVTTVDLVPSGRSIKVTNENKIVYIHTSAQHRVVKQTKKQRDHFIAGFRSIISPTWLSLFSTHELQMLISGTTYDIDVGDLKKNTAYYGGFHSKHRVIKWLWEIIEHDFTPDERKLFLKFVTSCSRGPLLGFSTLEPPFSIRCIEVGDDLDQGDTLGSVVRGFFAIKRNRNPARLPTSSTCFNLLKLPNYGKKSLLLEKLRYAIHSNAGFELS</sequence>
<evidence type="ECO:0000313" key="1">
    <source>
        <dbReference type="Proteomes" id="UP000887579"/>
    </source>
</evidence>
<dbReference type="WBParaSite" id="ES5_v2.g6854.t1">
    <property type="protein sequence ID" value="ES5_v2.g6854.t1"/>
    <property type="gene ID" value="ES5_v2.g6854"/>
</dbReference>
<dbReference type="Proteomes" id="UP000887579">
    <property type="component" value="Unplaced"/>
</dbReference>
<evidence type="ECO:0000313" key="2">
    <source>
        <dbReference type="WBParaSite" id="ES5_v2.g6854.t1"/>
    </source>
</evidence>
<name>A0AC34GQU6_9BILA</name>
<reference evidence="2" key="1">
    <citation type="submission" date="2022-11" db="UniProtKB">
        <authorList>
            <consortium name="WormBaseParasite"/>
        </authorList>
    </citation>
    <scope>IDENTIFICATION</scope>
</reference>
<accession>A0AC34GQU6</accession>
<proteinExistence type="predicted"/>
<protein>
    <submittedName>
        <fullName evidence="2">HECT-type E3 ubiquitin transferase</fullName>
    </submittedName>
</protein>
<organism evidence="1 2">
    <name type="scientific">Panagrolaimus sp. ES5</name>
    <dbReference type="NCBI Taxonomy" id="591445"/>
    <lineage>
        <taxon>Eukaryota</taxon>
        <taxon>Metazoa</taxon>
        <taxon>Ecdysozoa</taxon>
        <taxon>Nematoda</taxon>
        <taxon>Chromadorea</taxon>
        <taxon>Rhabditida</taxon>
        <taxon>Tylenchina</taxon>
        <taxon>Panagrolaimomorpha</taxon>
        <taxon>Panagrolaimoidea</taxon>
        <taxon>Panagrolaimidae</taxon>
        <taxon>Panagrolaimus</taxon>
    </lineage>
</organism>